<dbReference type="RefSeq" id="WP_309902419.1">
    <property type="nucleotide sequence ID" value="NZ_JAVDRF010000005.1"/>
</dbReference>
<evidence type="ECO:0000256" key="8">
    <source>
        <dbReference type="SAM" id="Phobius"/>
    </source>
</evidence>
<organism evidence="9 10">
    <name type="scientific">Variovorax soli</name>
    <dbReference type="NCBI Taxonomy" id="376815"/>
    <lineage>
        <taxon>Bacteria</taxon>
        <taxon>Pseudomonadati</taxon>
        <taxon>Pseudomonadota</taxon>
        <taxon>Betaproteobacteria</taxon>
        <taxon>Burkholderiales</taxon>
        <taxon>Comamonadaceae</taxon>
        <taxon>Variovorax</taxon>
    </lineage>
</organism>
<dbReference type="SUPFAM" id="SSF160544">
    <property type="entry name" value="EscU C-terminal domain-like"/>
    <property type="match status" value="1"/>
</dbReference>
<dbReference type="PRINTS" id="PR00950">
    <property type="entry name" value="TYPE3IMSPROT"/>
</dbReference>
<keyword evidence="3" id="KW-1003">Cell membrane</keyword>
<comment type="subcellular location">
    <subcellularLocation>
        <location evidence="1">Cell membrane</location>
        <topology evidence="1">Multi-pass membrane protein</topology>
    </subcellularLocation>
</comment>
<keyword evidence="6" id="KW-0843">Virulence</keyword>
<evidence type="ECO:0000313" key="10">
    <source>
        <dbReference type="Proteomes" id="UP001184230"/>
    </source>
</evidence>
<feature type="transmembrane region" description="Helical" evidence="8">
    <location>
        <begin position="184"/>
        <end position="204"/>
    </location>
</feature>
<dbReference type="Proteomes" id="UP001184230">
    <property type="component" value="Unassembled WGS sequence"/>
</dbReference>
<comment type="similarity">
    <text evidence="2">Belongs to the type III secretion exporter family.</text>
</comment>
<evidence type="ECO:0000256" key="1">
    <source>
        <dbReference type="ARBA" id="ARBA00004651"/>
    </source>
</evidence>
<dbReference type="InterPro" id="IPR029025">
    <property type="entry name" value="T3SS_substrate_exporter_C"/>
</dbReference>
<dbReference type="Gene3D" id="3.40.1690.10">
    <property type="entry name" value="secretion proteins EscU"/>
    <property type="match status" value="1"/>
</dbReference>
<dbReference type="InterPro" id="IPR006307">
    <property type="entry name" value="BsaZ-like"/>
</dbReference>
<evidence type="ECO:0000256" key="3">
    <source>
        <dbReference type="ARBA" id="ARBA00022475"/>
    </source>
</evidence>
<evidence type="ECO:0000256" key="4">
    <source>
        <dbReference type="ARBA" id="ARBA00022692"/>
    </source>
</evidence>
<gene>
    <name evidence="9" type="ORF">J2739_002710</name>
</gene>
<evidence type="ECO:0000256" key="2">
    <source>
        <dbReference type="ARBA" id="ARBA00010690"/>
    </source>
</evidence>
<keyword evidence="7 8" id="KW-0472">Membrane</keyword>
<dbReference type="Gene3D" id="6.10.250.2080">
    <property type="match status" value="1"/>
</dbReference>
<protein>
    <submittedName>
        <fullName evidence="9">Type III secretion protein U</fullName>
    </submittedName>
</protein>
<keyword evidence="4 8" id="KW-0812">Transmembrane</keyword>
<dbReference type="Pfam" id="PF01312">
    <property type="entry name" value="Bac_export_2"/>
    <property type="match status" value="1"/>
</dbReference>
<feature type="transmembrane region" description="Helical" evidence="8">
    <location>
        <begin position="136"/>
        <end position="157"/>
    </location>
</feature>
<feature type="transmembrane region" description="Helical" evidence="8">
    <location>
        <begin position="70"/>
        <end position="90"/>
    </location>
</feature>
<dbReference type="PANTHER" id="PTHR30531:SF14">
    <property type="entry name" value="SURFACE PRESENTATION OF ANTIGENS PROTEIN SPAS"/>
    <property type="match status" value="1"/>
</dbReference>
<proteinExistence type="inferred from homology"/>
<keyword evidence="10" id="KW-1185">Reference proteome</keyword>
<dbReference type="PANTHER" id="PTHR30531">
    <property type="entry name" value="FLAGELLAR BIOSYNTHETIC PROTEIN FLHB"/>
    <property type="match status" value="1"/>
</dbReference>
<dbReference type="EMBL" id="JAVDRF010000005">
    <property type="protein sequence ID" value="MDR6536937.1"/>
    <property type="molecule type" value="Genomic_DNA"/>
</dbReference>
<dbReference type="InterPro" id="IPR006135">
    <property type="entry name" value="T3SS_substrate_exporter"/>
</dbReference>
<evidence type="ECO:0000256" key="5">
    <source>
        <dbReference type="ARBA" id="ARBA00022989"/>
    </source>
</evidence>
<evidence type="ECO:0000256" key="7">
    <source>
        <dbReference type="ARBA" id="ARBA00023136"/>
    </source>
</evidence>
<sequence>MSEKTERPTDHKIRQAREEGQIAKSKDFTEVVMMGALVGYTLFASGEIFRRFAEMIALTGQLAGQDFRSALASAIASLLHAGVVILLPYILIVIVVGFLVEATQTGMLVSFKALMPKADKMNPLANLKQMFGMKSLVEFLKSMFKVLLLSFIVYFVVRDSLGTMVKLPLAGIAESGAVLGEMMWILFKSTFIAFAAIAVLDLVWQRHVYIKGLMMSVEEIKQEYKQMEGDPHMKGHRKELAKEIAMGESVGHTRDASVVVTNPTHLAVALYYKSGETPLPVVVAKGAGVVAEAMKRAALESGVPIMQNVPLARGLMRRADLYQYIPSEFIEPVAQVLLAVRRLKEELAWETQELRHDF</sequence>
<name>A0ABU1NEQ1_9BURK</name>
<keyword evidence="5 8" id="KW-1133">Transmembrane helix</keyword>
<accession>A0ABU1NEQ1</accession>
<dbReference type="NCBIfam" id="TIGR01404">
    <property type="entry name" value="FlhB_rel_III"/>
    <property type="match status" value="1"/>
</dbReference>
<reference evidence="9 10" key="1">
    <citation type="submission" date="2023-07" db="EMBL/GenBank/DDBJ databases">
        <title>Sorghum-associated microbial communities from plants grown in Nebraska, USA.</title>
        <authorList>
            <person name="Schachtman D."/>
        </authorList>
    </citation>
    <scope>NUCLEOTIDE SEQUENCE [LARGE SCALE GENOMIC DNA]</scope>
    <source>
        <strain evidence="9 10">DS1781</strain>
    </source>
</reference>
<evidence type="ECO:0000313" key="9">
    <source>
        <dbReference type="EMBL" id="MDR6536937.1"/>
    </source>
</evidence>
<comment type="caution">
    <text evidence="9">The sequence shown here is derived from an EMBL/GenBank/DDBJ whole genome shotgun (WGS) entry which is preliminary data.</text>
</comment>
<evidence type="ECO:0000256" key="6">
    <source>
        <dbReference type="ARBA" id="ARBA00023026"/>
    </source>
</evidence>
<feature type="transmembrane region" description="Helical" evidence="8">
    <location>
        <begin position="31"/>
        <end position="49"/>
    </location>
</feature>